<sequence>MIIHSIVPHEHIFPADHDVFLNQTECIWNNIPLLVEQEGHKCKVIRIMSSDPSHYLRNEIQPGSHIDINEIHFS</sequence>
<keyword evidence="4" id="KW-1185">Reference proteome</keyword>
<evidence type="ECO:0000313" key="3">
    <source>
        <dbReference type="Proteomes" id="UP000287296"/>
    </source>
</evidence>
<evidence type="ECO:0000313" key="2">
    <source>
        <dbReference type="EMBL" id="RST60632.1"/>
    </source>
</evidence>
<evidence type="ECO:0000313" key="1">
    <source>
        <dbReference type="EMBL" id="GIN94869.1"/>
    </source>
</evidence>
<accession>A0A429XBA7</accession>
<dbReference type="EMBL" id="BORJ01000001">
    <property type="protein sequence ID" value="GIN94869.1"/>
    <property type="molecule type" value="Genomic_DNA"/>
</dbReference>
<proteinExistence type="predicted"/>
<reference evidence="2 3" key="1">
    <citation type="submission" date="2018-12" db="EMBL/GenBank/DDBJ databases">
        <authorList>
            <person name="Sun L."/>
            <person name="Chen Z."/>
        </authorList>
    </citation>
    <scope>NUCLEOTIDE SEQUENCE [LARGE SCALE GENOMIC DNA]</scope>
    <source>
        <strain evidence="2 3">LMG 29736</strain>
    </source>
</reference>
<dbReference type="EMBL" id="QYTW02000003">
    <property type="protein sequence ID" value="RST60632.1"/>
    <property type="molecule type" value="Genomic_DNA"/>
</dbReference>
<reference evidence="1 4" key="2">
    <citation type="submission" date="2021-03" db="EMBL/GenBank/DDBJ databases">
        <title>Antimicrobial resistance genes in bacteria isolated from Japanese honey, and their potential for conferring macrolide and lincosamide resistance in the American foulbrood pathogen Paenibacillus larvae.</title>
        <authorList>
            <person name="Okamoto M."/>
            <person name="Kumagai M."/>
            <person name="Kanamori H."/>
            <person name="Takamatsu D."/>
        </authorList>
    </citation>
    <scope>NUCLEOTIDE SEQUENCE [LARGE SCALE GENOMIC DNA]</scope>
    <source>
        <strain evidence="1 4">J6TS1</strain>
    </source>
</reference>
<evidence type="ECO:0000313" key="4">
    <source>
        <dbReference type="Proteomes" id="UP000680670"/>
    </source>
</evidence>
<protein>
    <submittedName>
        <fullName evidence="2">Ribonuclease</fullName>
    </submittedName>
</protein>
<dbReference type="RefSeq" id="WP_120116162.1">
    <property type="nucleotide sequence ID" value="NZ_BORI01000006.1"/>
</dbReference>
<dbReference type="Proteomes" id="UP000287296">
    <property type="component" value="Unassembled WGS sequence"/>
</dbReference>
<name>A0A429XBA7_SIMTE</name>
<dbReference type="AlphaFoldDB" id="A0A429XBA7"/>
<dbReference type="OrthoDB" id="1683573at2"/>
<gene>
    <name evidence="2" type="ORF">D5F11_004560</name>
    <name evidence="1" type="ORF">J6TS1_07390</name>
</gene>
<dbReference type="Pfam" id="PF14035">
    <property type="entry name" value="YlzJ"/>
    <property type="match status" value="1"/>
</dbReference>
<organism evidence="2 3">
    <name type="scientific">Siminovitchia terrae</name>
    <name type="common">Bacillus terrae</name>
    <dbReference type="NCBI Taxonomy" id="1914933"/>
    <lineage>
        <taxon>Bacteria</taxon>
        <taxon>Bacillati</taxon>
        <taxon>Bacillota</taxon>
        <taxon>Bacilli</taxon>
        <taxon>Bacillales</taxon>
        <taxon>Bacillaceae</taxon>
        <taxon>Siminovitchia</taxon>
    </lineage>
</organism>
<dbReference type="Proteomes" id="UP000680670">
    <property type="component" value="Unassembled WGS sequence"/>
</dbReference>
<comment type="caution">
    <text evidence="2">The sequence shown here is derived from an EMBL/GenBank/DDBJ whole genome shotgun (WGS) entry which is preliminary data.</text>
</comment>
<dbReference type="InterPro" id="IPR025619">
    <property type="entry name" value="YlzJ"/>
</dbReference>